<reference evidence="3" key="1">
    <citation type="journal article" date="2019" name="Int. J. Syst. Evol. Microbiol.">
        <title>The Global Catalogue of Microorganisms (GCM) 10K type strain sequencing project: providing services to taxonomists for standard genome sequencing and annotation.</title>
        <authorList>
            <consortium name="The Broad Institute Genomics Platform"/>
            <consortium name="The Broad Institute Genome Sequencing Center for Infectious Disease"/>
            <person name="Wu L."/>
            <person name="Ma J."/>
        </authorList>
    </citation>
    <scope>NUCLEOTIDE SEQUENCE [LARGE SCALE GENOMIC DNA]</scope>
    <source>
        <strain evidence="3">KCTC 42986</strain>
    </source>
</reference>
<dbReference type="SUPFAM" id="SSF56529">
    <property type="entry name" value="FAH"/>
    <property type="match status" value="1"/>
</dbReference>
<keyword evidence="2" id="KW-0378">Hydrolase</keyword>
<protein>
    <submittedName>
        <fullName evidence="2">Fumarylacetoacetate hydrolase family protein</fullName>
    </submittedName>
</protein>
<accession>A0ABV7F9T5</accession>
<sequence>MKLATFLNADGQQRIGSVNVEDQTILDLQSAHEQENGQSASPWLNSMLALIDGGVAALALARKIDKECSDPGPHRFPLASVKLLAPVPRPRQIRDFNNAEDHWRGAFGGITILAARMAGKVPPLRSELKVDIPEVNYTQPIFYISNRFNVVGMDAEVSWPRYCEWFDFEAEYGIFISKTGKDIPEEDAHSYIFGYTVFNDFSARDKQMREMQGHMGPTKGKSFDTGNTMGPWIVTADEIPDPRKLAVEIRVNGEVWNRTSTASMVHSFEKMLAYVSESETLHAGEFFGSGTMAGGCCLELDRWIKDGDVVEIEFEKIGVLRNRVVRGN</sequence>
<proteinExistence type="predicted"/>
<name>A0ABV7F9T5_9BURK</name>
<dbReference type="RefSeq" id="WP_390329002.1">
    <property type="nucleotide sequence ID" value="NZ_JBHRTP010000095.1"/>
</dbReference>
<feature type="domain" description="Fumarylacetoacetase-like C-terminal" evidence="1">
    <location>
        <begin position="129"/>
        <end position="325"/>
    </location>
</feature>
<dbReference type="PANTHER" id="PTHR43211">
    <property type="entry name" value="FUMARYLACETOACETATE HYDROLASE"/>
    <property type="match status" value="1"/>
</dbReference>
<dbReference type="InterPro" id="IPR036663">
    <property type="entry name" value="Fumarylacetoacetase_C_sf"/>
</dbReference>
<dbReference type="PANTHER" id="PTHR43211:SF1">
    <property type="entry name" value="BLL6422 PROTEIN"/>
    <property type="match status" value="1"/>
</dbReference>
<evidence type="ECO:0000259" key="1">
    <source>
        <dbReference type="Pfam" id="PF01557"/>
    </source>
</evidence>
<gene>
    <name evidence="2" type="ORF">ACFOFO_24145</name>
</gene>
<dbReference type="Gene3D" id="3.90.850.10">
    <property type="entry name" value="Fumarylacetoacetase-like, C-terminal domain"/>
    <property type="match status" value="1"/>
</dbReference>
<evidence type="ECO:0000313" key="3">
    <source>
        <dbReference type="Proteomes" id="UP001595530"/>
    </source>
</evidence>
<comment type="caution">
    <text evidence="2">The sequence shown here is derived from an EMBL/GenBank/DDBJ whole genome shotgun (WGS) entry which is preliminary data.</text>
</comment>
<keyword evidence="3" id="KW-1185">Reference proteome</keyword>
<dbReference type="GO" id="GO:0016787">
    <property type="term" value="F:hydrolase activity"/>
    <property type="evidence" value="ECO:0007669"/>
    <property type="project" value="UniProtKB-KW"/>
</dbReference>
<evidence type="ECO:0000313" key="2">
    <source>
        <dbReference type="EMBL" id="MFC3111006.1"/>
    </source>
</evidence>
<dbReference type="Pfam" id="PF01557">
    <property type="entry name" value="FAA_hydrolase"/>
    <property type="match status" value="1"/>
</dbReference>
<organism evidence="2 3">
    <name type="scientific">Undibacterium arcticum</name>
    <dbReference type="NCBI Taxonomy" id="1762892"/>
    <lineage>
        <taxon>Bacteria</taxon>
        <taxon>Pseudomonadati</taxon>
        <taxon>Pseudomonadota</taxon>
        <taxon>Betaproteobacteria</taxon>
        <taxon>Burkholderiales</taxon>
        <taxon>Oxalobacteraceae</taxon>
        <taxon>Undibacterium</taxon>
    </lineage>
</organism>
<dbReference type="InterPro" id="IPR011234">
    <property type="entry name" value="Fumarylacetoacetase-like_C"/>
</dbReference>
<dbReference type="EMBL" id="JBHRTP010000095">
    <property type="protein sequence ID" value="MFC3111006.1"/>
    <property type="molecule type" value="Genomic_DNA"/>
</dbReference>
<dbReference type="Proteomes" id="UP001595530">
    <property type="component" value="Unassembled WGS sequence"/>
</dbReference>